<dbReference type="InterPro" id="IPR004158">
    <property type="entry name" value="DUF247_pln"/>
</dbReference>
<gene>
    <name evidence="3" type="ORF">SASPL_107416</name>
</gene>
<keyword evidence="2" id="KW-0812">Transmembrane</keyword>
<evidence type="ECO:0000256" key="1">
    <source>
        <dbReference type="SAM" id="MobiDB-lite"/>
    </source>
</evidence>
<dbReference type="Pfam" id="PF03140">
    <property type="entry name" value="DUF247"/>
    <property type="match status" value="2"/>
</dbReference>
<reference evidence="3" key="2">
    <citation type="submission" date="2020-08" db="EMBL/GenBank/DDBJ databases">
        <title>Plant Genome Project.</title>
        <authorList>
            <person name="Zhang R.-G."/>
        </authorList>
    </citation>
    <scope>NUCLEOTIDE SEQUENCE</scope>
    <source>
        <strain evidence="3">Huo1</strain>
        <tissue evidence="3">Leaf</tissue>
    </source>
</reference>
<comment type="caution">
    <text evidence="3">The sequence shown here is derived from an EMBL/GenBank/DDBJ whole genome shotgun (WGS) entry which is preliminary data.</text>
</comment>
<keyword evidence="2" id="KW-0472">Membrane</keyword>
<proteinExistence type="predicted"/>
<accession>A0A8X8YB28</accession>
<evidence type="ECO:0000313" key="4">
    <source>
        <dbReference type="Proteomes" id="UP000298416"/>
    </source>
</evidence>
<organism evidence="3">
    <name type="scientific">Salvia splendens</name>
    <name type="common">Scarlet sage</name>
    <dbReference type="NCBI Taxonomy" id="180675"/>
    <lineage>
        <taxon>Eukaryota</taxon>
        <taxon>Viridiplantae</taxon>
        <taxon>Streptophyta</taxon>
        <taxon>Embryophyta</taxon>
        <taxon>Tracheophyta</taxon>
        <taxon>Spermatophyta</taxon>
        <taxon>Magnoliopsida</taxon>
        <taxon>eudicotyledons</taxon>
        <taxon>Gunneridae</taxon>
        <taxon>Pentapetalae</taxon>
        <taxon>asterids</taxon>
        <taxon>lamiids</taxon>
        <taxon>Lamiales</taxon>
        <taxon>Lamiaceae</taxon>
        <taxon>Nepetoideae</taxon>
        <taxon>Mentheae</taxon>
        <taxon>Salviinae</taxon>
        <taxon>Salvia</taxon>
        <taxon>Salvia subgen. Calosphace</taxon>
        <taxon>core Calosphace</taxon>
    </lineage>
</organism>
<protein>
    <submittedName>
        <fullName evidence="3">Uncharacterized protein</fullName>
    </submittedName>
</protein>
<name>A0A8X8YB28_SALSN</name>
<feature type="compositionally biased region" description="Basic and acidic residues" evidence="1">
    <location>
        <begin position="153"/>
        <end position="164"/>
    </location>
</feature>
<reference evidence="3" key="1">
    <citation type="submission" date="2018-01" db="EMBL/GenBank/DDBJ databases">
        <authorList>
            <person name="Mao J.F."/>
        </authorList>
    </citation>
    <scope>NUCLEOTIDE SEQUENCE</scope>
    <source>
        <strain evidence="3">Huo1</strain>
        <tissue evidence="3">Leaf</tissue>
    </source>
</reference>
<feature type="region of interest" description="Disordered" evidence="1">
    <location>
        <begin position="150"/>
        <end position="181"/>
    </location>
</feature>
<dbReference type="EMBL" id="PNBA02000003">
    <property type="protein sequence ID" value="KAG6429366.1"/>
    <property type="molecule type" value="Genomic_DNA"/>
</dbReference>
<keyword evidence="4" id="KW-1185">Reference proteome</keyword>
<evidence type="ECO:0000256" key="2">
    <source>
        <dbReference type="SAM" id="Phobius"/>
    </source>
</evidence>
<sequence>MEKHKRRAFLERSKKPIHAFWEALAPVAQDLKDAYDELSPEWHKHDTDEFLQLMLINGCFILEILRVITTFSEAPPSPSQHQGDHPTIVRVYAPNDPVFSHHGELSVVPYLKRDMLILENQLVLQKLAALQKDESLKGWRRWRQAHLRHRTCRGRDHHQEDQIKKPHGHILQPRGPRAEATSYRGGRFHGAGVPEMAFKRFHVGAGNEVTSFVYFMDSLFESSSDVSMLHKCGVIQNAIRSEDDVAMLFHSLAKDVMLDPESRLDEVHRQISAYCSKTWSQWRPEIVSTYFTDPWAITAAAILLFVLTILQTIFSVLAYTNPR</sequence>
<dbReference type="AlphaFoldDB" id="A0A8X8YB28"/>
<evidence type="ECO:0000313" key="3">
    <source>
        <dbReference type="EMBL" id="KAG6429366.1"/>
    </source>
</evidence>
<feature type="transmembrane region" description="Helical" evidence="2">
    <location>
        <begin position="295"/>
        <end position="319"/>
    </location>
</feature>
<dbReference type="PANTHER" id="PTHR31170:SF18">
    <property type="entry name" value="(WILD MALAYSIAN BANANA) HYPOTHETICAL PROTEIN"/>
    <property type="match status" value="1"/>
</dbReference>
<keyword evidence="2" id="KW-1133">Transmembrane helix</keyword>
<dbReference type="PANTHER" id="PTHR31170">
    <property type="entry name" value="BNAC04G53230D PROTEIN"/>
    <property type="match status" value="1"/>
</dbReference>
<dbReference type="Proteomes" id="UP000298416">
    <property type="component" value="Unassembled WGS sequence"/>
</dbReference>